<dbReference type="SUPFAM" id="SSF51905">
    <property type="entry name" value="FAD/NAD(P)-binding domain"/>
    <property type="match status" value="1"/>
</dbReference>
<dbReference type="Pfam" id="PF07992">
    <property type="entry name" value="Pyr_redox_2"/>
    <property type="match status" value="1"/>
</dbReference>
<evidence type="ECO:0000256" key="6">
    <source>
        <dbReference type="ARBA" id="ARBA00023157"/>
    </source>
</evidence>
<dbReference type="GO" id="GO:0016668">
    <property type="term" value="F:oxidoreductase activity, acting on a sulfur group of donors, NAD(P) as acceptor"/>
    <property type="evidence" value="ECO:0007669"/>
    <property type="project" value="InterPro"/>
</dbReference>
<dbReference type="InterPro" id="IPR036188">
    <property type="entry name" value="FAD/NAD-bd_sf"/>
</dbReference>
<keyword evidence="4" id="KW-0521">NADP</keyword>
<dbReference type="InterPro" id="IPR001100">
    <property type="entry name" value="Pyr_nuc-diS_OxRdtase"/>
</dbReference>
<protein>
    <submittedName>
        <fullName evidence="14">Mercuric reductase</fullName>
        <ecNumber evidence="14">1.16.1.1</ecNumber>
    </submittedName>
</protein>
<dbReference type="Proteomes" id="UP001224775">
    <property type="component" value="Unassembled WGS sequence"/>
</dbReference>
<dbReference type="PRINTS" id="PR00411">
    <property type="entry name" value="PNDRDTASEI"/>
</dbReference>
<evidence type="ECO:0000256" key="10">
    <source>
        <dbReference type="RuleBase" id="RU003691"/>
    </source>
</evidence>
<keyword evidence="5 10" id="KW-0560">Oxidoreductase</keyword>
<dbReference type="PIRSF" id="PIRSF000350">
    <property type="entry name" value="Mercury_reductase_MerA"/>
    <property type="match status" value="1"/>
</dbReference>
<evidence type="ECO:0000313" key="14">
    <source>
        <dbReference type="EMBL" id="KAK1742969.1"/>
    </source>
</evidence>
<dbReference type="GO" id="GO:0016152">
    <property type="term" value="F:mercury (II) reductase (NADP+) activity"/>
    <property type="evidence" value="ECO:0007669"/>
    <property type="project" value="UniProtKB-EC"/>
</dbReference>
<evidence type="ECO:0000256" key="9">
    <source>
        <dbReference type="PIRSR" id="PIRSR000350-4"/>
    </source>
</evidence>
<organism evidence="14 15">
    <name type="scientific">Skeletonema marinoi</name>
    <dbReference type="NCBI Taxonomy" id="267567"/>
    <lineage>
        <taxon>Eukaryota</taxon>
        <taxon>Sar</taxon>
        <taxon>Stramenopiles</taxon>
        <taxon>Ochrophyta</taxon>
        <taxon>Bacillariophyta</taxon>
        <taxon>Coscinodiscophyceae</taxon>
        <taxon>Thalassiosirophycidae</taxon>
        <taxon>Thalassiosirales</taxon>
        <taxon>Skeletonemataceae</taxon>
        <taxon>Skeletonema</taxon>
        <taxon>Skeletonema marinoi-dohrnii complex</taxon>
    </lineage>
</organism>
<accession>A0AAD8YCC9</accession>
<feature type="binding site" evidence="8">
    <location>
        <position position="451"/>
    </location>
    <ligand>
        <name>FAD</name>
        <dbReference type="ChEBI" id="CHEBI:57692"/>
    </ligand>
</feature>
<dbReference type="PRINTS" id="PR00368">
    <property type="entry name" value="FADPNR"/>
</dbReference>
<evidence type="ECO:0000256" key="4">
    <source>
        <dbReference type="ARBA" id="ARBA00022857"/>
    </source>
</evidence>
<evidence type="ECO:0000256" key="1">
    <source>
        <dbReference type="ARBA" id="ARBA00007532"/>
    </source>
</evidence>
<keyword evidence="6" id="KW-1015">Disulfide bond</keyword>
<dbReference type="GO" id="GO:0050660">
    <property type="term" value="F:flavin adenine dinucleotide binding"/>
    <property type="evidence" value="ECO:0007669"/>
    <property type="project" value="TreeGrafter"/>
</dbReference>
<dbReference type="Pfam" id="PF02852">
    <property type="entry name" value="Pyr_redox_dim"/>
    <property type="match status" value="1"/>
</dbReference>
<evidence type="ECO:0000256" key="3">
    <source>
        <dbReference type="ARBA" id="ARBA00022827"/>
    </source>
</evidence>
<evidence type="ECO:0000256" key="11">
    <source>
        <dbReference type="SAM" id="SignalP"/>
    </source>
</evidence>
<evidence type="ECO:0000256" key="8">
    <source>
        <dbReference type="PIRSR" id="PIRSR000350-3"/>
    </source>
</evidence>
<evidence type="ECO:0000259" key="12">
    <source>
        <dbReference type="Pfam" id="PF02852"/>
    </source>
</evidence>
<feature type="chain" id="PRO_5042087899" evidence="11">
    <location>
        <begin position="25"/>
        <end position="616"/>
    </location>
</feature>
<keyword evidence="11" id="KW-0732">Signal</keyword>
<keyword evidence="8" id="KW-0547">Nucleotide-binding</keyword>
<dbReference type="PANTHER" id="PTHR43014">
    <property type="entry name" value="MERCURIC REDUCTASE"/>
    <property type="match status" value="1"/>
</dbReference>
<evidence type="ECO:0000256" key="5">
    <source>
        <dbReference type="ARBA" id="ARBA00023002"/>
    </source>
</evidence>
<evidence type="ECO:0000256" key="2">
    <source>
        <dbReference type="ARBA" id="ARBA00022630"/>
    </source>
</evidence>
<dbReference type="EC" id="1.16.1.1" evidence="14"/>
<dbReference type="InterPro" id="IPR016156">
    <property type="entry name" value="FAD/NAD-linked_Rdtase_dimer_sf"/>
</dbReference>
<reference evidence="14" key="1">
    <citation type="submission" date="2023-06" db="EMBL/GenBank/DDBJ databases">
        <title>Survivors Of The Sea: Transcriptome response of Skeletonema marinoi to long-term dormancy.</title>
        <authorList>
            <person name="Pinder M.I.M."/>
            <person name="Kourtchenko O."/>
            <person name="Robertson E.K."/>
            <person name="Larsson T."/>
            <person name="Maumus F."/>
            <person name="Osuna-Cruz C.M."/>
            <person name="Vancaester E."/>
            <person name="Stenow R."/>
            <person name="Vandepoele K."/>
            <person name="Ploug H."/>
            <person name="Bruchert V."/>
            <person name="Godhe A."/>
            <person name="Topel M."/>
        </authorList>
    </citation>
    <scope>NUCLEOTIDE SEQUENCE</scope>
    <source>
        <strain evidence="14">R05AC</strain>
    </source>
</reference>
<dbReference type="GO" id="GO:0003955">
    <property type="term" value="F:NAD(P)H dehydrogenase (quinone) activity"/>
    <property type="evidence" value="ECO:0007669"/>
    <property type="project" value="TreeGrafter"/>
</dbReference>
<dbReference type="AlphaFoldDB" id="A0AAD8YCC9"/>
<feature type="binding site" evidence="8">
    <location>
        <position position="157"/>
    </location>
    <ligand>
        <name>FAD</name>
        <dbReference type="ChEBI" id="CHEBI:57692"/>
    </ligand>
</feature>
<gene>
    <name evidence="14" type="ORF">QTG54_006566</name>
</gene>
<proteinExistence type="inferred from homology"/>
<keyword evidence="15" id="KW-1185">Reference proteome</keyword>
<dbReference type="InterPro" id="IPR012999">
    <property type="entry name" value="Pyr_OxRdtase_I_AS"/>
</dbReference>
<feature type="domain" description="Pyridine nucleotide-disulphide oxidoreductase dimerisation" evidence="12">
    <location>
        <begin position="487"/>
        <end position="600"/>
    </location>
</feature>
<feature type="domain" description="FAD/NAD(P)-binding" evidence="13">
    <location>
        <begin position="111"/>
        <end position="466"/>
    </location>
</feature>
<keyword evidence="2 10" id="KW-0285">Flavoprotein</keyword>
<keyword evidence="8" id="KW-0520">NAD</keyword>
<evidence type="ECO:0000256" key="7">
    <source>
        <dbReference type="ARBA" id="ARBA00023284"/>
    </source>
</evidence>
<name>A0AAD8YCC9_9STRA</name>
<dbReference type="Gene3D" id="3.30.390.30">
    <property type="match status" value="1"/>
</dbReference>
<dbReference type="PANTHER" id="PTHR43014:SF2">
    <property type="entry name" value="MERCURIC REDUCTASE"/>
    <property type="match status" value="1"/>
</dbReference>
<evidence type="ECO:0000313" key="15">
    <source>
        <dbReference type="Proteomes" id="UP001224775"/>
    </source>
</evidence>
<dbReference type="EMBL" id="JATAAI010000010">
    <property type="protein sequence ID" value="KAK1742969.1"/>
    <property type="molecule type" value="Genomic_DNA"/>
</dbReference>
<dbReference type="SUPFAM" id="SSF55424">
    <property type="entry name" value="FAD/NAD-linked reductases, dimerisation (C-terminal) domain"/>
    <property type="match status" value="1"/>
</dbReference>
<keyword evidence="7 10" id="KW-0676">Redox-active center</keyword>
<feature type="disulfide bond" description="Redox-active" evidence="9">
    <location>
        <begin position="148"/>
        <end position="153"/>
    </location>
</feature>
<dbReference type="PROSITE" id="PS00076">
    <property type="entry name" value="PYRIDINE_REDOX_1"/>
    <property type="match status" value="1"/>
</dbReference>
<dbReference type="Gene3D" id="3.50.50.60">
    <property type="entry name" value="FAD/NAD(P)-binding domain"/>
    <property type="match status" value="2"/>
</dbReference>
<dbReference type="InterPro" id="IPR023753">
    <property type="entry name" value="FAD/NAD-binding_dom"/>
</dbReference>
<feature type="binding site" evidence="8">
    <location>
        <position position="238"/>
    </location>
    <ligand>
        <name>FAD</name>
        <dbReference type="ChEBI" id="CHEBI:57692"/>
    </ligand>
</feature>
<dbReference type="InterPro" id="IPR004099">
    <property type="entry name" value="Pyr_nucl-diS_OxRdtase_dimer"/>
</dbReference>
<feature type="binding site" evidence="8">
    <location>
        <position position="409"/>
    </location>
    <ligand>
        <name>NAD(+)</name>
        <dbReference type="ChEBI" id="CHEBI:57540"/>
    </ligand>
</feature>
<dbReference type="FunFam" id="3.30.390.30:FF:000001">
    <property type="entry name" value="Dihydrolipoyl dehydrogenase"/>
    <property type="match status" value="1"/>
</dbReference>
<feature type="binding site" evidence="8">
    <location>
        <begin position="310"/>
        <end position="317"/>
    </location>
    <ligand>
        <name>NAD(+)</name>
        <dbReference type="ChEBI" id="CHEBI:57540"/>
    </ligand>
</feature>
<keyword evidence="3 8" id="KW-0274">FAD</keyword>
<sequence>MTMVIRLLYLSLLANFFLLRPTTCFVSPVTSCTAATTSGSSPLLPSQRWQITNMSSSSSSSQWNESPTSTSEEQTLAKSLSIWPLDTYNVNLLNEVRHKQYTNPNPPLPIYDLVVIGAGAGGLVSSRQAARRGAKSCMISAELAGGDCLNAGCVPSKALLRCAKLVREAKKIVVQDNEYGISVTNSGKTSDDDANQMNVSVDFPKIMERMRKLRAHIAPVDGHARGDSLGTQTFQGRGVFTSPSTIEVVEHGQQLGAESNPILHFRKAVIATGGRPFVPDNIPGLKEAPYTTNLSLFNLQQLPKRMVVLGAGVVALEMAQAFASFGSEVTVLQRSRLLSRGDEEAAEAIKQTLEKEGVKFLSGVSVNEVTTIKEATNNDDLPLMSVSLSCAEHTEPISLDCECLLLALGRTANVDSLGLESAGVDFHPSKGILVNDFSQSVSNPDVYAVGDCVSDVFRLTHMSGEMAKVVVQNALFKGQWRLSSLVVPAVMYTDPEYATVGRIHVDENDNVVSPIENNEEVDVYKAELQHNDRAILDSSDKTSFVKILCKKGTGTIVGCTIVSSRAGEMINEVSLAMKHDISLEGVGRNIHSYPTLGEAVMGCGIQFINSRWETMN</sequence>
<comment type="similarity">
    <text evidence="1 10">Belongs to the class-I pyridine nucleotide-disulfide oxidoreductase family.</text>
</comment>
<evidence type="ECO:0000259" key="13">
    <source>
        <dbReference type="Pfam" id="PF07992"/>
    </source>
</evidence>
<feature type="signal peptide" evidence="11">
    <location>
        <begin position="1"/>
        <end position="24"/>
    </location>
</feature>
<comment type="cofactor">
    <cofactor evidence="8">
        <name>FAD</name>
        <dbReference type="ChEBI" id="CHEBI:57692"/>
    </cofactor>
    <text evidence="8">Binds 1 FAD per subunit.</text>
</comment>
<comment type="caution">
    <text evidence="14">The sequence shown here is derived from an EMBL/GenBank/DDBJ whole genome shotgun (WGS) entry which is preliminary data.</text>
</comment>